<organism evidence="1 2">
    <name type="scientific">Gordonia polyisoprenivorans</name>
    <dbReference type="NCBI Taxonomy" id="84595"/>
    <lineage>
        <taxon>Bacteria</taxon>
        <taxon>Bacillati</taxon>
        <taxon>Actinomycetota</taxon>
        <taxon>Actinomycetes</taxon>
        <taxon>Mycobacteriales</taxon>
        <taxon>Gordoniaceae</taxon>
        <taxon>Gordonia</taxon>
    </lineage>
</organism>
<dbReference type="AlphaFoldDB" id="A0A846WMC5"/>
<accession>A0A846WMC5</accession>
<protein>
    <submittedName>
        <fullName evidence="1">DUF4192 domain-containing protein</fullName>
    </submittedName>
</protein>
<gene>
    <name evidence="1" type="ORF">HGA05_14455</name>
</gene>
<dbReference type="RefSeq" id="WP_006371156.1">
    <property type="nucleotide sequence ID" value="NZ_JAAXPC010000007.1"/>
</dbReference>
<dbReference type="Pfam" id="PF13830">
    <property type="entry name" value="DUF4192"/>
    <property type="match status" value="1"/>
</dbReference>
<comment type="caution">
    <text evidence="1">The sequence shown here is derived from an EMBL/GenBank/DDBJ whole genome shotgun (WGS) entry which is preliminary data.</text>
</comment>
<name>A0A846WMC5_9ACTN</name>
<reference evidence="1 2" key="1">
    <citation type="submission" date="2020-04" db="EMBL/GenBank/DDBJ databases">
        <title>MicrobeNet Type strains.</title>
        <authorList>
            <person name="Nicholson A.C."/>
        </authorList>
    </citation>
    <scope>NUCLEOTIDE SEQUENCE [LARGE SCALE GENOMIC DNA]</scope>
    <source>
        <strain evidence="1 2">ATCC BAA-14</strain>
    </source>
</reference>
<dbReference type="Proteomes" id="UP000563898">
    <property type="component" value="Unassembled WGS sequence"/>
</dbReference>
<proteinExistence type="predicted"/>
<dbReference type="InterPro" id="IPR025447">
    <property type="entry name" value="DUF4192"/>
</dbReference>
<dbReference type="EMBL" id="JAAXPC010000007">
    <property type="protein sequence ID" value="NKY02775.1"/>
    <property type="molecule type" value="Genomic_DNA"/>
</dbReference>
<evidence type="ECO:0000313" key="1">
    <source>
        <dbReference type="EMBL" id="NKY02775.1"/>
    </source>
</evidence>
<evidence type="ECO:0000313" key="2">
    <source>
        <dbReference type="Proteomes" id="UP000563898"/>
    </source>
</evidence>
<sequence>MTPQIPPSPIDATTLLSAVPALLGFIPSRSLIVVVLQSPNSVRVAMRYDLSLTSDGRATDELLVVAESFGHIVRRHGGGPVLAVIADDRYSPHDDRYRQVFSLADDCLADSGGLAQGFVVTAFERHAPWQLIWRRCAGPTAAGVGGRPASGTMADPYTSPTAVAEAVSTGRRILGDRSEMAAMLTPLPHCDSTHCDSPSGDFPSGAEFDGGQRVSTRTELRLAPVQDDLSNRPAAMGRKSRDGRNAELLRAVLHAMQAPGVPDCATMTVLHRAITTVPVRDAALACAVTDLRSDAENLWRTLTRRLRGTGRASAATLLAHLHYIGGEGAFAGVALDCALAADPGWKLATLLDQALRGGATPSLLWEMIDESYGIATDLGVVIPRATLRAVG</sequence>